<dbReference type="InterPro" id="IPR019826">
    <property type="entry name" value="Carboxylesterase_B_AS"/>
</dbReference>
<dbReference type="EMBL" id="FOHN01000017">
    <property type="protein sequence ID" value="SET36729.1"/>
    <property type="molecule type" value="Genomic_DNA"/>
</dbReference>
<evidence type="ECO:0000256" key="3">
    <source>
        <dbReference type="RuleBase" id="RU361235"/>
    </source>
</evidence>
<keyword evidence="6" id="KW-1185">Reference proteome</keyword>
<dbReference type="PROSITE" id="PS00122">
    <property type="entry name" value="CARBOXYLESTERASE_B_1"/>
    <property type="match status" value="1"/>
</dbReference>
<dbReference type="InterPro" id="IPR050309">
    <property type="entry name" value="Type-B_Carboxylest/Lipase"/>
</dbReference>
<gene>
    <name evidence="5" type="ORF">SAMN04487772_1175</name>
</gene>
<organism evidence="5 6">
    <name type="scientific">[Clostridium] polysaccharolyticum</name>
    <dbReference type="NCBI Taxonomy" id="29364"/>
    <lineage>
        <taxon>Bacteria</taxon>
        <taxon>Bacillati</taxon>
        <taxon>Bacillota</taxon>
        <taxon>Clostridia</taxon>
        <taxon>Lachnospirales</taxon>
        <taxon>Lachnospiraceae</taxon>
    </lineage>
</organism>
<accession>A0A1I0DVS1</accession>
<protein>
    <recommendedName>
        <fullName evidence="3">Carboxylic ester hydrolase</fullName>
        <ecNumber evidence="3">3.1.1.-</ecNumber>
    </recommendedName>
</protein>
<dbReference type="Proteomes" id="UP000199800">
    <property type="component" value="Unassembled WGS sequence"/>
</dbReference>
<proteinExistence type="inferred from homology"/>
<dbReference type="RefSeq" id="WP_177180752.1">
    <property type="nucleotide sequence ID" value="NZ_FOHN01000017.1"/>
</dbReference>
<dbReference type="PANTHER" id="PTHR11559">
    <property type="entry name" value="CARBOXYLESTERASE"/>
    <property type="match status" value="1"/>
</dbReference>
<evidence type="ECO:0000256" key="2">
    <source>
        <dbReference type="ARBA" id="ARBA00022801"/>
    </source>
</evidence>
<comment type="similarity">
    <text evidence="1 3">Belongs to the type-B carboxylesterase/lipase family.</text>
</comment>
<dbReference type="Pfam" id="PF00135">
    <property type="entry name" value="COesterase"/>
    <property type="match status" value="1"/>
</dbReference>
<dbReference type="GO" id="GO:0016787">
    <property type="term" value="F:hydrolase activity"/>
    <property type="evidence" value="ECO:0007669"/>
    <property type="project" value="UniProtKB-KW"/>
</dbReference>
<dbReference type="InterPro" id="IPR029058">
    <property type="entry name" value="AB_hydrolase_fold"/>
</dbReference>
<reference evidence="5 6" key="1">
    <citation type="submission" date="2016-10" db="EMBL/GenBank/DDBJ databases">
        <authorList>
            <person name="de Groot N.N."/>
        </authorList>
    </citation>
    <scope>NUCLEOTIDE SEQUENCE [LARGE SCALE GENOMIC DNA]</scope>
    <source>
        <strain evidence="5 6">DSM 1801</strain>
    </source>
</reference>
<evidence type="ECO:0000259" key="4">
    <source>
        <dbReference type="Pfam" id="PF00135"/>
    </source>
</evidence>
<evidence type="ECO:0000256" key="1">
    <source>
        <dbReference type="ARBA" id="ARBA00005964"/>
    </source>
</evidence>
<sequence>MNNCKVQTKNGTVEGKLEDGVYQWLGIPYAKKPLGEYRFRRAQPADNWEGILETVKWSMKPLQPPFLTSNPDVEESEDCLYLNIWSSGTGEKKPVVVFIYGSAYIIGEASMKTYVGTRYAQDGIVLVTFNHRVGVFGGYDLAHYPEGERDYDSDIMISDQIQALRWIHENIEAFGGDKDKVTIMGESAGGSSVINLIASPATDGLFHQAIVQSGVIGGAAKPEVAKRNMHLLLEHLHLTEAEISKMKDTNTEVLQEASLWLLNNYTRENPGIFLPGNVYGGGFLPEPPLEAMKKGRGKGIRLLIGTNKDEATLFIHGDSSNMMYTKEEIEKFFEKCHTPEEVRNKLRKYYNNFETDQDIKNFDRDYTFTNQSVMAADIQSQSADTYMYYFSFEPEPATQMGIGCFHGMEIPLAMGTEDISEMKYLYEASDAEALKKMADCLYQAWTNFIKLGNPNGTGDMPWPKYNTDTRKVYELNTECKVLNNPYMEMMEAFKGLKGYEEIS</sequence>
<feature type="domain" description="Carboxylesterase type B" evidence="4">
    <location>
        <begin position="5"/>
        <end position="484"/>
    </location>
</feature>
<evidence type="ECO:0000313" key="5">
    <source>
        <dbReference type="EMBL" id="SET36729.1"/>
    </source>
</evidence>
<evidence type="ECO:0000313" key="6">
    <source>
        <dbReference type="Proteomes" id="UP000199800"/>
    </source>
</evidence>
<dbReference type="Gene3D" id="3.40.50.1820">
    <property type="entry name" value="alpha/beta hydrolase"/>
    <property type="match status" value="1"/>
</dbReference>
<dbReference type="SUPFAM" id="SSF53474">
    <property type="entry name" value="alpha/beta-Hydrolases"/>
    <property type="match status" value="1"/>
</dbReference>
<dbReference type="InterPro" id="IPR002018">
    <property type="entry name" value="CarbesteraseB"/>
</dbReference>
<dbReference type="AlphaFoldDB" id="A0A1I0DVS1"/>
<name>A0A1I0DVS1_9FIRM</name>
<keyword evidence="2 3" id="KW-0378">Hydrolase</keyword>
<dbReference type="EC" id="3.1.1.-" evidence="3"/>
<dbReference type="STRING" id="29364.SAMN04487772_1175"/>